<dbReference type="EMBL" id="JAUIZM010000035">
    <property type="protein sequence ID" value="KAK1351446.1"/>
    <property type="molecule type" value="Genomic_DNA"/>
</dbReference>
<accession>A0AAD8GNY5</accession>
<comment type="caution">
    <text evidence="1">The sequence shown here is derived from an EMBL/GenBank/DDBJ whole genome shotgun (WGS) entry which is preliminary data.</text>
</comment>
<name>A0AAD8GNY5_9APIA</name>
<evidence type="ECO:0000313" key="2">
    <source>
        <dbReference type="Proteomes" id="UP001237642"/>
    </source>
</evidence>
<sequence>MQKSNSIKIPAFDKENYNIWKRKILLFIKAANPLYPGILENGPFIPRKEIEATTVNGEVIPAHWVPKDPSEFSEPEKEKMVLDDHLQLILLDSLTLDKAMCGSVISCTSAKEMWISIDSKITRRQNVASHDSIFTLTATLAEDYATSTLALDSTLCGELILSPKVHSCDNKLCGKSNCLKKDPCSRYLLSQIP</sequence>
<proteinExistence type="predicted"/>
<dbReference type="AlphaFoldDB" id="A0AAD8GNY5"/>
<organism evidence="1 2">
    <name type="scientific">Heracleum sosnowskyi</name>
    <dbReference type="NCBI Taxonomy" id="360622"/>
    <lineage>
        <taxon>Eukaryota</taxon>
        <taxon>Viridiplantae</taxon>
        <taxon>Streptophyta</taxon>
        <taxon>Embryophyta</taxon>
        <taxon>Tracheophyta</taxon>
        <taxon>Spermatophyta</taxon>
        <taxon>Magnoliopsida</taxon>
        <taxon>eudicotyledons</taxon>
        <taxon>Gunneridae</taxon>
        <taxon>Pentapetalae</taxon>
        <taxon>asterids</taxon>
        <taxon>campanulids</taxon>
        <taxon>Apiales</taxon>
        <taxon>Apiaceae</taxon>
        <taxon>Apioideae</taxon>
        <taxon>apioid superclade</taxon>
        <taxon>Tordylieae</taxon>
        <taxon>Tordyliinae</taxon>
        <taxon>Heracleum</taxon>
    </lineage>
</organism>
<reference evidence="1" key="1">
    <citation type="submission" date="2023-02" db="EMBL/GenBank/DDBJ databases">
        <title>Genome of toxic invasive species Heracleum sosnowskyi carries increased number of genes despite the absence of recent whole-genome duplications.</title>
        <authorList>
            <person name="Schelkunov M."/>
            <person name="Shtratnikova V."/>
            <person name="Makarenko M."/>
            <person name="Klepikova A."/>
            <person name="Omelchenko D."/>
            <person name="Novikova G."/>
            <person name="Obukhova E."/>
            <person name="Bogdanov V."/>
            <person name="Penin A."/>
            <person name="Logacheva M."/>
        </authorList>
    </citation>
    <scope>NUCLEOTIDE SEQUENCE</scope>
    <source>
        <strain evidence="1">Hsosn_3</strain>
        <tissue evidence="1">Leaf</tissue>
    </source>
</reference>
<evidence type="ECO:0000313" key="1">
    <source>
        <dbReference type="EMBL" id="KAK1351446.1"/>
    </source>
</evidence>
<gene>
    <name evidence="1" type="ORF">POM88_054338</name>
</gene>
<keyword evidence="2" id="KW-1185">Reference proteome</keyword>
<dbReference type="Proteomes" id="UP001237642">
    <property type="component" value="Unassembled WGS sequence"/>
</dbReference>
<protein>
    <submittedName>
        <fullName evidence="1">Uncharacterized protein</fullName>
    </submittedName>
</protein>
<reference evidence="1" key="2">
    <citation type="submission" date="2023-05" db="EMBL/GenBank/DDBJ databases">
        <authorList>
            <person name="Schelkunov M.I."/>
        </authorList>
    </citation>
    <scope>NUCLEOTIDE SEQUENCE</scope>
    <source>
        <strain evidence="1">Hsosn_3</strain>
        <tissue evidence="1">Leaf</tissue>
    </source>
</reference>